<dbReference type="AlphaFoldDB" id="A0A941AYN3"/>
<dbReference type="RefSeq" id="WP_210667581.1">
    <property type="nucleotide sequence ID" value="NZ_JAGFBV010000031.1"/>
</dbReference>
<evidence type="ECO:0000313" key="1">
    <source>
        <dbReference type="EMBL" id="MBP4139616.1"/>
    </source>
</evidence>
<comment type="caution">
    <text evidence="1">The sequence shown here is derived from an EMBL/GenBank/DDBJ whole genome shotgun (WGS) entry which is preliminary data.</text>
</comment>
<evidence type="ECO:0000313" key="2">
    <source>
        <dbReference type="Proteomes" id="UP000675047"/>
    </source>
</evidence>
<keyword evidence="2" id="KW-1185">Reference proteome</keyword>
<name>A0A941AYN3_9FLAO</name>
<sequence length="96" mass="10669">MESKVYQGQSFLDKTIEMTGSVDEALKMALENSISITDELTVDSNLKYSGNKLKSITDLFDNNNRCASKITNQDFAIIIPDEGIGAMIIEDTFIVR</sequence>
<protein>
    <submittedName>
        <fullName evidence="1">Uncharacterized protein</fullName>
    </submittedName>
</protein>
<accession>A0A941AYN3</accession>
<gene>
    <name evidence="1" type="ORF">J3495_16190</name>
</gene>
<dbReference type="Proteomes" id="UP000675047">
    <property type="component" value="Unassembled WGS sequence"/>
</dbReference>
<proteinExistence type="predicted"/>
<reference evidence="1 2" key="1">
    <citation type="submission" date="2021-03" db="EMBL/GenBank/DDBJ databases">
        <title>Flavobacterium Flabelliformis Sp. Nov. And Flavobacterium Geliluteum Sp. Nov., Two Novel Multidrug Resistant Psychrophilic Species Isolated From Antarctica.</title>
        <authorList>
            <person name="Kralova S."/>
            <person name="Busse H.J."/>
            <person name="Bezdicek M."/>
            <person name="Nykrynova M."/>
            <person name="Kroupova E."/>
            <person name="Krsek D."/>
            <person name="Sedlacek I."/>
        </authorList>
    </citation>
    <scope>NUCLEOTIDE SEQUENCE [LARGE SCALE GENOMIC DNA]</scope>
    <source>
        <strain evidence="1 2">P7388</strain>
    </source>
</reference>
<dbReference type="EMBL" id="JAGFBV010000031">
    <property type="protein sequence ID" value="MBP4139616.1"/>
    <property type="molecule type" value="Genomic_DNA"/>
</dbReference>
<organism evidence="1 2">
    <name type="scientific">Flavobacterium geliluteum</name>
    <dbReference type="NCBI Taxonomy" id="2816120"/>
    <lineage>
        <taxon>Bacteria</taxon>
        <taxon>Pseudomonadati</taxon>
        <taxon>Bacteroidota</taxon>
        <taxon>Flavobacteriia</taxon>
        <taxon>Flavobacteriales</taxon>
        <taxon>Flavobacteriaceae</taxon>
        <taxon>Flavobacterium</taxon>
    </lineage>
</organism>